<dbReference type="EC" id="2.4.1.-" evidence="5"/>
<keyword evidence="5" id="KW-0961">Cell wall biogenesis/degradation</keyword>
<evidence type="ECO:0000313" key="7">
    <source>
        <dbReference type="EMBL" id="KAI5426592.1"/>
    </source>
</evidence>
<dbReference type="GO" id="GO:0000139">
    <property type="term" value="C:Golgi membrane"/>
    <property type="evidence" value="ECO:0007669"/>
    <property type="project" value="UniProtKB-SubCell"/>
</dbReference>
<keyword evidence="3 5" id="KW-0328">Glycosyltransferase</keyword>
<comment type="subcellular location">
    <subcellularLocation>
        <location evidence="5">Golgi apparatus membrane</location>
        <topology evidence="5">Single-pass type II membrane protein</topology>
    </subcellularLocation>
</comment>
<evidence type="ECO:0000313" key="8">
    <source>
        <dbReference type="Proteomes" id="UP001058974"/>
    </source>
</evidence>
<accession>A0A9D5AW84</accession>
<dbReference type="InterPro" id="IPR029044">
    <property type="entry name" value="Nucleotide-diphossugar_trans"/>
</dbReference>
<feature type="chain" id="PRO_5038383652" description="Hexosyltransferase" evidence="6">
    <location>
        <begin position="21"/>
        <end position="121"/>
    </location>
</feature>
<dbReference type="Gene3D" id="3.90.550.10">
    <property type="entry name" value="Spore Coat Polysaccharide Biosynthesis Protein SpsA, Chain A"/>
    <property type="match status" value="1"/>
</dbReference>
<dbReference type="GO" id="GO:0071555">
    <property type="term" value="P:cell wall organization"/>
    <property type="evidence" value="ECO:0007669"/>
    <property type="project" value="UniProtKB-KW"/>
</dbReference>
<dbReference type="Pfam" id="PF01501">
    <property type="entry name" value="Glyco_transf_8"/>
    <property type="match status" value="1"/>
</dbReference>
<dbReference type="Proteomes" id="UP001058974">
    <property type="component" value="Chromosome 3"/>
</dbReference>
<keyword evidence="8" id="KW-1185">Reference proteome</keyword>
<dbReference type="InterPro" id="IPR029993">
    <property type="entry name" value="GAUT"/>
</dbReference>
<dbReference type="GO" id="GO:0047262">
    <property type="term" value="F:polygalacturonate 4-alpha-galacturonosyltransferase activity"/>
    <property type="evidence" value="ECO:0007669"/>
    <property type="project" value="InterPro"/>
</dbReference>
<dbReference type="PANTHER" id="PTHR32116:SF0">
    <property type="entry name" value="GALACTURONOSYLTRANSFERASE 6-RELATED"/>
    <property type="match status" value="1"/>
</dbReference>
<comment type="similarity">
    <text evidence="2 5">Belongs to the glycosyltransferase 8 family.</text>
</comment>
<evidence type="ECO:0000256" key="6">
    <source>
        <dbReference type="SAM" id="SignalP"/>
    </source>
</evidence>
<evidence type="ECO:0000256" key="2">
    <source>
        <dbReference type="ARBA" id="ARBA00006351"/>
    </source>
</evidence>
<reference evidence="7 8" key="1">
    <citation type="journal article" date="2022" name="Nat. Genet.">
        <title>Improved pea reference genome and pan-genome highlight genomic features and evolutionary characteristics.</title>
        <authorList>
            <person name="Yang T."/>
            <person name="Liu R."/>
            <person name="Luo Y."/>
            <person name="Hu S."/>
            <person name="Wang D."/>
            <person name="Wang C."/>
            <person name="Pandey M.K."/>
            <person name="Ge S."/>
            <person name="Xu Q."/>
            <person name="Li N."/>
            <person name="Li G."/>
            <person name="Huang Y."/>
            <person name="Saxena R.K."/>
            <person name="Ji Y."/>
            <person name="Li M."/>
            <person name="Yan X."/>
            <person name="He Y."/>
            <person name="Liu Y."/>
            <person name="Wang X."/>
            <person name="Xiang C."/>
            <person name="Varshney R.K."/>
            <person name="Ding H."/>
            <person name="Gao S."/>
            <person name="Zong X."/>
        </authorList>
    </citation>
    <scope>NUCLEOTIDE SEQUENCE [LARGE SCALE GENOMIC DNA]</scope>
    <source>
        <strain evidence="7 8">cv. Zhongwan 6</strain>
    </source>
</reference>
<organism evidence="7 8">
    <name type="scientific">Pisum sativum</name>
    <name type="common">Garden pea</name>
    <name type="synonym">Lathyrus oleraceus</name>
    <dbReference type="NCBI Taxonomy" id="3888"/>
    <lineage>
        <taxon>Eukaryota</taxon>
        <taxon>Viridiplantae</taxon>
        <taxon>Streptophyta</taxon>
        <taxon>Embryophyta</taxon>
        <taxon>Tracheophyta</taxon>
        <taxon>Spermatophyta</taxon>
        <taxon>Magnoliopsida</taxon>
        <taxon>eudicotyledons</taxon>
        <taxon>Gunneridae</taxon>
        <taxon>Pentapetalae</taxon>
        <taxon>rosids</taxon>
        <taxon>fabids</taxon>
        <taxon>Fabales</taxon>
        <taxon>Fabaceae</taxon>
        <taxon>Papilionoideae</taxon>
        <taxon>50 kb inversion clade</taxon>
        <taxon>NPAAA clade</taxon>
        <taxon>Hologalegina</taxon>
        <taxon>IRL clade</taxon>
        <taxon>Fabeae</taxon>
        <taxon>Lathyrus</taxon>
    </lineage>
</organism>
<comment type="pathway">
    <text evidence="1 5">Glycan metabolism; pectin biosynthesis.</text>
</comment>
<evidence type="ECO:0000256" key="1">
    <source>
        <dbReference type="ARBA" id="ARBA00004877"/>
    </source>
</evidence>
<dbReference type="EMBL" id="JAMSHJ010000003">
    <property type="protein sequence ID" value="KAI5426592.1"/>
    <property type="molecule type" value="Genomic_DNA"/>
</dbReference>
<evidence type="ECO:0000256" key="5">
    <source>
        <dbReference type="RuleBase" id="RU362027"/>
    </source>
</evidence>
<proteinExistence type="inferred from homology"/>
<keyword evidence="4" id="KW-0808">Transferase</keyword>
<comment type="caution">
    <text evidence="7">The sequence shown here is derived from an EMBL/GenBank/DDBJ whole genome shotgun (WGS) entry which is preliminary data.</text>
</comment>
<sequence length="121" mass="14231">MIRNFIIMLPSLTMFWHVEWLLTQLCLNSKGSNMPLFSTGSLPLAWLTFYNKTMVLDRRWHIVGLGYDSVIDTNKIEQAAVIHFDGIRKPWMDICLARYKGYWSNFIKFDLPLLQRCNTQA</sequence>
<dbReference type="SUPFAM" id="SSF53448">
    <property type="entry name" value="Nucleotide-diphospho-sugar transferases"/>
    <property type="match status" value="1"/>
</dbReference>
<feature type="signal peptide" evidence="6">
    <location>
        <begin position="1"/>
        <end position="20"/>
    </location>
</feature>
<gene>
    <name evidence="7" type="ORF">KIW84_032141</name>
</gene>
<dbReference type="InterPro" id="IPR002495">
    <property type="entry name" value="Glyco_trans_8"/>
</dbReference>
<dbReference type="PANTHER" id="PTHR32116">
    <property type="entry name" value="GALACTURONOSYLTRANSFERASE 4-RELATED"/>
    <property type="match status" value="1"/>
</dbReference>
<dbReference type="AlphaFoldDB" id="A0A9D5AW84"/>
<name>A0A9D5AW84_PEA</name>
<keyword evidence="6" id="KW-0732">Signal</keyword>
<keyword evidence="5" id="KW-0333">Golgi apparatus</keyword>
<evidence type="ECO:0000256" key="3">
    <source>
        <dbReference type="ARBA" id="ARBA00022676"/>
    </source>
</evidence>
<protein>
    <recommendedName>
        <fullName evidence="5">Hexosyltransferase</fullName>
        <ecNumber evidence="5">2.4.1.-</ecNumber>
    </recommendedName>
</protein>
<evidence type="ECO:0000256" key="4">
    <source>
        <dbReference type="ARBA" id="ARBA00022679"/>
    </source>
</evidence>
<dbReference type="Gramene" id="Psat03G0214100-T2">
    <property type="protein sequence ID" value="KAI5426592.1"/>
    <property type="gene ID" value="KIW84_032141"/>
</dbReference>